<evidence type="ECO:0000313" key="5">
    <source>
        <dbReference type="Proteomes" id="UP001595758"/>
    </source>
</evidence>
<keyword evidence="5" id="KW-1185">Reference proteome</keyword>
<name>A0ABV8CH34_9GAMM</name>
<gene>
    <name evidence="4" type="primary">sufD</name>
    <name evidence="4" type="ORF">ACFORL_10555</name>
</gene>
<dbReference type="InterPro" id="IPR011542">
    <property type="entry name" value="SUF_FeS_clus_asmbl_SufD"/>
</dbReference>
<dbReference type="InterPro" id="IPR055346">
    <property type="entry name" value="Fe-S_cluster_assembly_SufBD"/>
</dbReference>
<comment type="similarity">
    <text evidence="1">Belongs to the iron-sulfur cluster assembly SufBD family.</text>
</comment>
<dbReference type="PANTHER" id="PTHR43575:SF1">
    <property type="entry name" value="PROTEIN ABCI7, CHLOROPLASTIC"/>
    <property type="match status" value="1"/>
</dbReference>
<accession>A0ABV8CH34</accession>
<dbReference type="InterPro" id="IPR037284">
    <property type="entry name" value="SUF_FeS_clus_asmbl_SufBD_sf"/>
</dbReference>
<proteinExistence type="inferred from homology"/>
<protein>
    <submittedName>
        <fullName evidence="4">Fe-S cluster assembly protein SufD</fullName>
    </submittedName>
</protein>
<dbReference type="Pfam" id="PF01458">
    <property type="entry name" value="SUFBD_core"/>
    <property type="match status" value="1"/>
</dbReference>
<sequence length="422" mass="46412">MSEILDFYQQQANAARLPVAWLAELQTKALNEFKRCGFPGRHQEDWKYTTVDPFLQHHFATAASGYAGGQIKTDLPFEQEVVIANGEIMPGAQQLANLPAGVIVKPLIQAAVEHEELLKPYLNQLLTQEHGFHALNLAALRTGIFIYLPENACVDDPIVLAHWQDKEDQAVYARHVIIAETGSKATIIESYQGAPACRYFTNTVTEVHTAPDAKIIHYKIQRESKAAFHIGHLAVKQDSASQFDSHSLSLGGRLVRSDASFRLQGGKAQCLLNGVYMPANGQHVDHHTTVYHEVANCQSTQDYKGILNGSSKAVFNGKVVVARDAQKTQAAQQNKNLLLSAKAEIDTKPQLEIYADDVVCSHGATVGQLDEDALFYLATRGIGRHEASQFLVSAFAADNLRLVPDAYMAGWMADLINQQLEG</sequence>
<dbReference type="PANTHER" id="PTHR43575">
    <property type="entry name" value="PROTEIN ABCI7, CHLOROPLASTIC"/>
    <property type="match status" value="1"/>
</dbReference>
<dbReference type="Pfam" id="PF19295">
    <property type="entry name" value="SufBD_N"/>
    <property type="match status" value="1"/>
</dbReference>
<dbReference type="NCBIfam" id="TIGR01981">
    <property type="entry name" value="sufD"/>
    <property type="match status" value="1"/>
</dbReference>
<dbReference type="EMBL" id="JBHSAB010000024">
    <property type="protein sequence ID" value="MFC3909509.1"/>
    <property type="molecule type" value="Genomic_DNA"/>
</dbReference>
<comment type="caution">
    <text evidence="4">The sequence shown here is derived from an EMBL/GenBank/DDBJ whole genome shotgun (WGS) entry which is preliminary data.</text>
</comment>
<dbReference type="RefSeq" id="WP_382343792.1">
    <property type="nucleotide sequence ID" value="NZ_JBHSAB010000024.1"/>
</dbReference>
<feature type="domain" description="SUF system FeS cluster assembly SufBD N-terminal" evidence="3">
    <location>
        <begin position="5"/>
        <end position="158"/>
    </location>
</feature>
<dbReference type="InterPro" id="IPR000825">
    <property type="entry name" value="SUF_FeS_clus_asmbl_SufBD_core"/>
</dbReference>
<organism evidence="4 5">
    <name type="scientific">Legionella dresdenensis</name>
    <dbReference type="NCBI Taxonomy" id="450200"/>
    <lineage>
        <taxon>Bacteria</taxon>
        <taxon>Pseudomonadati</taxon>
        <taxon>Pseudomonadota</taxon>
        <taxon>Gammaproteobacteria</taxon>
        <taxon>Legionellales</taxon>
        <taxon>Legionellaceae</taxon>
        <taxon>Legionella</taxon>
    </lineage>
</organism>
<evidence type="ECO:0000256" key="1">
    <source>
        <dbReference type="ARBA" id="ARBA00043967"/>
    </source>
</evidence>
<evidence type="ECO:0000259" key="3">
    <source>
        <dbReference type="Pfam" id="PF19295"/>
    </source>
</evidence>
<feature type="domain" description="SUF system FeS cluster assembly SufBD core" evidence="2">
    <location>
        <begin position="164"/>
        <end position="395"/>
    </location>
</feature>
<dbReference type="InterPro" id="IPR045595">
    <property type="entry name" value="SufBD_N"/>
</dbReference>
<dbReference type="Proteomes" id="UP001595758">
    <property type="component" value="Unassembled WGS sequence"/>
</dbReference>
<dbReference type="SUPFAM" id="SSF101960">
    <property type="entry name" value="Stabilizer of iron transporter SufD"/>
    <property type="match status" value="1"/>
</dbReference>
<evidence type="ECO:0000259" key="2">
    <source>
        <dbReference type="Pfam" id="PF01458"/>
    </source>
</evidence>
<reference evidence="5" key="1">
    <citation type="journal article" date="2019" name="Int. J. Syst. Evol. Microbiol.">
        <title>The Global Catalogue of Microorganisms (GCM) 10K type strain sequencing project: providing services to taxonomists for standard genome sequencing and annotation.</title>
        <authorList>
            <consortium name="The Broad Institute Genomics Platform"/>
            <consortium name="The Broad Institute Genome Sequencing Center for Infectious Disease"/>
            <person name="Wu L."/>
            <person name="Ma J."/>
        </authorList>
    </citation>
    <scope>NUCLEOTIDE SEQUENCE [LARGE SCALE GENOMIC DNA]</scope>
    <source>
        <strain evidence="5">CCUG 59858</strain>
    </source>
</reference>
<evidence type="ECO:0000313" key="4">
    <source>
        <dbReference type="EMBL" id="MFC3909509.1"/>
    </source>
</evidence>